<name>A0A192YA22_9CAUD</name>
<dbReference type="EMBL" id="KX078568">
    <property type="protein sequence ID" value="ANM46378.1"/>
    <property type="molecule type" value="Genomic_DNA"/>
</dbReference>
<protein>
    <submittedName>
        <fullName evidence="1">Uncharacterized protein</fullName>
    </submittedName>
</protein>
<accession>A0A192YA22</accession>
<gene>
    <name evidence="1" type="ORF">MP2_gp09</name>
</gene>
<evidence type="ECO:0000313" key="1">
    <source>
        <dbReference type="EMBL" id="ANM46378.1"/>
    </source>
</evidence>
<dbReference type="OrthoDB" id="41731at10239"/>
<dbReference type="GeneID" id="29068292"/>
<dbReference type="RefSeq" id="YP_009291532.1">
    <property type="nucleotide sequence ID" value="NC_031115.1"/>
</dbReference>
<dbReference type="KEGG" id="vg:29068292"/>
<dbReference type="Proteomes" id="UP000203821">
    <property type="component" value="Genome"/>
</dbReference>
<keyword evidence="2" id="KW-1185">Reference proteome</keyword>
<organism evidence="1 2">
    <name type="scientific">Morganella phage vB_MmoP_MP2</name>
    <dbReference type="NCBI Taxonomy" id="1852627"/>
    <lineage>
        <taxon>Viruses</taxon>
        <taxon>Duplodnaviria</taxon>
        <taxon>Heunggongvirae</taxon>
        <taxon>Uroviricota</taxon>
        <taxon>Caudoviricetes</taxon>
        <taxon>Autographivirales</taxon>
        <taxon>Autotranscriptaviridae</taxon>
        <taxon>Studiervirinae</taxon>
        <taxon>Minipunavirus</taxon>
        <taxon>Minipunavirus MP2</taxon>
    </lineage>
</organism>
<proteinExistence type="predicted"/>
<reference evidence="1 2" key="1">
    <citation type="submission" date="2016-04" db="EMBL/GenBank/DDBJ databases">
        <title>Comparative genomics of Morganella phages MP1 and MP2 define new clades among the T4 and T7-like Viruses.</title>
        <authorList>
            <person name="Pinto G."/>
            <person name="Oliveira A."/>
            <person name="Malgorzata L."/>
            <person name="Kropinski A."/>
            <person name="Azeredo J."/>
        </authorList>
    </citation>
    <scope>NUCLEOTIDE SEQUENCE [LARGE SCALE GENOMIC DNA]</scope>
</reference>
<sequence>MSINANEIFTEDGKLNWFNNVVQLALQMYVEEDCDSLTLNDEQEMLLRAQGLATANKYRMELRAKAMVVYGD</sequence>
<evidence type="ECO:0000313" key="2">
    <source>
        <dbReference type="Proteomes" id="UP000203821"/>
    </source>
</evidence>